<protein>
    <recommendedName>
        <fullName evidence="4">DUF3784 domain-containing protein</fullName>
    </recommendedName>
</protein>
<reference evidence="3" key="1">
    <citation type="submission" date="2017-09" db="EMBL/GenBank/DDBJ databases">
        <title>Depth-based differentiation of microbial function through sediment-hosted aquifers and enrichment of novel symbionts in the deep terrestrial subsurface.</title>
        <authorList>
            <person name="Probst A.J."/>
            <person name="Ladd B."/>
            <person name="Jarett J.K."/>
            <person name="Geller-Mcgrath D.E."/>
            <person name="Sieber C.M.K."/>
            <person name="Emerson J.B."/>
            <person name="Anantharaman K."/>
            <person name="Thomas B.C."/>
            <person name="Malmstrom R."/>
            <person name="Stieglmeier M."/>
            <person name="Klingl A."/>
            <person name="Woyke T."/>
            <person name="Ryan C.M."/>
            <person name="Banfield J.F."/>
        </authorList>
    </citation>
    <scope>NUCLEOTIDE SEQUENCE [LARGE SCALE GENOMIC DNA]</scope>
</reference>
<evidence type="ECO:0000313" key="2">
    <source>
        <dbReference type="EMBL" id="PIR78359.1"/>
    </source>
</evidence>
<keyword evidence="1" id="KW-0812">Transmembrane</keyword>
<evidence type="ECO:0000256" key="1">
    <source>
        <dbReference type="SAM" id="Phobius"/>
    </source>
</evidence>
<evidence type="ECO:0000313" key="3">
    <source>
        <dbReference type="Proteomes" id="UP000230852"/>
    </source>
</evidence>
<feature type="transmembrane region" description="Helical" evidence="1">
    <location>
        <begin position="44"/>
        <end position="70"/>
    </location>
</feature>
<organism evidence="2 3">
    <name type="scientific">Candidatus Magasanikbacteria bacterium CG10_big_fil_rev_8_21_14_0_10_36_16</name>
    <dbReference type="NCBI Taxonomy" id="1974645"/>
    <lineage>
        <taxon>Bacteria</taxon>
        <taxon>Candidatus Magasanikiibacteriota</taxon>
    </lineage>
</organism>
<sequence>MNYVWGILIIALGAVMVIKTDWFVENFGHSEWAEEHLGGGGTRLMYKILGIVAIILSLMGMTGLLGSVIVKVFGRLFGI</sequence>
<dbReference type="Proteomes" id="UP000230852">
    <property type="component" value="Unassembled WGS sequence"/>
</dbReference>
<gene>
    <name evidence="2" type="ORF">COU28_02040</name>
</gene>
<keyword evidence="1" id="KW-1133">Transmembrane helix</keyword>
<keyword evidence="1" id="KW-0472">Membrane</keyword>
<dbReference type="EMBL" id="PFBU01000039">
    <property type="protein sequence ID" value="PIR78359.1"/>
    <property type="molecule type" value="Genomic_DNA"/>
</dbReference>
<accession>A0A2H0TYQ1</accession>
<name>A0A2H0TYQ1_9BACT</name>
<comment type="caution">
    <text evidence="2">The sequence shown here is derived from an EMBL/GenBank/DDBJ whole genome shotgun (WGS) entry which is preliminary data.</text>
</comment>
<evidence type="ECO:0008006" key="4">
    <source>
        <dbReference type="Google" id="ProtNLM"/>
    </source>
</evidence>
<proteinExistence type="predicted"/>
<dbReference type="AlphaFoldDB" id="A0A2H0TYQ1"/>